<gene>
    <name evidence="2" type="ORF">KSP39_PZI002676</name>
</gene>
<comment type="caution">
    <text evidence="2">The sequence shown here is derived from an EMBL/GenBank/DDBJ whole genome shotgun (WGS) entry which is preliminary data.</text>
</comment>
<reference evidence="2 3" key="1">
    <citation type="journal article" date="2022" name="Nat. Plants">
        <title>Genomes of leafy and leafless Platanthera orchids illuminate the evolution of mycoheterotrophy.</title>
        <authorList>
            <person name="Li M.H."/>
            <person name="Liu K.W."/>
            <person name="Li Z."/>
            <person name="Lu H.C."/>
            <person name="Ye Q.L."/>
            <person name="Zhang D."/>
            <person name="Wang J.Y."/>
            <person name="Li Y.F."/>
            <person name="Zhong Z.M."/>
            <person name="Liu X."/>
            <person name="Yu X."/>
            <person name="Liu D.K."/>
            <person name="Tu X.D."/>
            <person name="Liu B."/>
            <person name="Hao Y."/>
            <person name="Liao X.Y."/>
            <person name="Jiang Y.T."/>
            <person name="Sun W.H."/>
            <person name="Chen J."/>
            <person name="Chen Y.Q."/>
            <person name="Ai Y."/>
            <person name="Zhai J.W."/>
            <person name="Wu S.S."/>
            <person name="Zhou Z."/>
            <person name="Hsiao Y.Y."/>
            <person name="Wu W.L."/>
            <person name="Chen Y.Y."/>
            <person name="Lin Y.F."/>
            <person name="Hsu J.L."/>
            <person name="Li C.Y."/>
            <person name="Wang Z.W."/>
            <person name="Zhao X."/>
            <person name="Zhong W.Y."/>
            <person name="Ma X.K."/>
            <person name="Ma L."/>
            <person name="Huang J."/>
            <person name="Chen G.Z."/>
            <person name="Huang M.Z."/>
            <person name="Huang L."/>
            <person name="Peng D.H."/>
            <person name="Luo Y.B."/>
            <person name="Zou S.Q."/>
            <person name="Chen S.P."/>
            <person name="Lan S."/>
            <person name="Tsai W.C."/>
            <person name="Van de Peer Y."/>
            <person name="Liu Z.J."/>
        </authorList>
    </citation>
    <scope>NUCLEOTIDE SEQUENCE [LARGE SCALE GENOMIC DNA]</scope>
    <source>
        <strain evidence="2">Lor287</strain>
    </source>
</reference>
<dbReference type="AlphaFoldDB" id="A0AAP0BZ83"/>
<evidence type="ECO:0000313" key="3">
    <source>
        <dbReference type="Proteomes" id="UP001418222"/>
    </source>
</evidence>
<dbReference type="EMBL" id="JBBWWQ010000002">
    <property type="protein sequence ID" value="KAK8954905.1"/>
    <property type="molecule type" value="Genomic_DNA"/>
</dbReference>
<evidence type="ECO:0000256" key="1">
    <source>
        <dbReference type="SAM" id="MobiDB-lite"/>
    </source>
</evidence>
<proteinExistence type="predicted"/>
<keyword evidence="3" id="KW-1185">Reference proteome</keyword>
<organism evidence="2 3">
    <name type="scientific">Platanthera zijinensis</name>
    <dbReference type="NCBI Taxonomy" id="2320716"/>
    <lineage>
        <taxon>Eukaryota</taxon>
        <taxon>Viridiplantae</taxon>
        <taxon>Streptophyta</taxon>
        <taxon>Embryophyta</taxon>
        <taxon>Tracheophyta</taxon>
        <taxon>Spermatophyta</taxon>
        <taxon>Magnoliopsida</taxon>
        <taxon>Liliopsida</taxon>
        <taxon>Asparagales</taxon>
        <taxon>Orchidaceae</taxon>
        <taxon>Orchidoideae</taxon>
        <taxon>Orchideae</taxon>
        <taxon>Orchidinae</taxon>
        <taxon>Platanthera</taxon>
    </lineage>
</organism>
<feature type="region of interest" description="Disordered" evidence="1">
    <location>
        <begin position="56"/>
        <end position="100"/>
    </location>
</feature>
<protein>
    <submittedName>
        <fullName evidence="2">Uncharacterized protein</fullName>
    </submittedName>
</protein>
<accession>A0AAP0BZ83</accession>
<name>A0AAP0BZ83_9ASPA</name>
<feature type="compositionally biased region" description="Basic and acidic residues" evidence="1">
    <location>
        <begin position="66"/>
        <end position="77"/>
    </location>
</feature>
<sequence length="148" mass="15951">MLKLLASSCFQGRLQNLSTRFPASAANGGLQSFPFLGSLRNPTRQRAELQWQKALFSSESGDGDGGAEKSMEGKTAEEAEYASAGLETEDGKTSSAIVSTNPRPEDHLTYVLQVLLGIGACQCQNADLREELLVFFYSSSLALLKIRG</sequence>
<dbReference type="Proteomes" id="UP001418222">
    <property type="component" value="Unassembled WGS sequence"/>
</dbReference>
<evidence type="ECO:0000313" key="2">
    <source>
        <dbReference type="EMBL" id="KAK8954905.1"/>
    </source>
</evidence>